<evidence type="ECO:0000256" key="3">
    <source>
        <dbReference type="SAM" id="MobiDB-lite"/>
    </source>
</evidence>
<feature type="compositionally biased region" description="Basic residues" evidence="3">
    <location>
        <begin position="319"/>
        <end position="332"/>
    </location>
</feature>
<name>A0A835FPT1_9POAL</name>
<keyword evidence="2" id="KW-0349">Heme</keyword>
<dbReference type="AlphaFoldDB" id="A0A835FPT1"/>
<dbReference type="InterPro" id="IPR002401">
    <property type="entry name" value="Cyt_P450_E_grp-I"/>
</dbReference>
<evidence type="ECO:0000313" key="5">
    <source>
        <dbReference type="EMBL" id="KAF8769487.1"/>
    </source>
</evidence>
<keyword evidence="4" id="KW-1133">Transmembrane helix</keyword>
<sequence>MQQGRRLCRLFDRHRCRACDNLVLSHVRISISRMATSVVPAGGSTTISPSKTATTCSAALVAICTIVTTSSSAVIATAITRVERGLLRATTTNEACLAIASSPVDSSSPLSTLVRSDVLHGRVHDCCIESVVFPKSRPRSPHEADLNGCTMSGGGGDLSVVEEDPAMAADHSDTLFMYSMARKRSSSDNVAEAVSSFFSGAAARGNAILHALERLCYIHQLVLGVVAAVIDAVATVVTAAAVVVAVIAAAADVVAVVAAAAAVAADVVAVVAAQSGLLPTSGDRMEHVLAWNVREVEPFDLPSLHGEAQHNSWTTPNQHGRRPTSSHPRAHARSFSSQTPRKKWSTPSGCYVRRSPSQHSSITWLTCKAAAAAPASEEDDGDYYYGSLSARAVPDMARAAGFAERSMIWLPSSDQRWKSLRGVVATHAFSPRSLAAARGVRERKVRDMVSYIRVHAGQPVDVGGAVYGGTINLVSSALFAVDVVDDVGDESAQGLRELVEELVEAIVKPNVSDLVPFLRPLDIQGWRRWTARRFHKLFHAFGRRRHGDFLGALLELMSTGKLTRGDVRAIMFDVFGAGTGTIAITVEWAMAELLRHPGIMAKVRMELESALGNTSALGNQASEDVVVLGGYAVPKGCTVIFNAWAIMRDPAAWERPEEFVPERFLDGEHETVGFRGREFKFIPFGSGRRLCPGLPMAERVVPLILASLLHAFEWRLSDGVSAEQLDVTEKFTTSNVLAVPLRAVPNVIT</sequence>
<dbReference type="PROSITE" id="PS00086">
    <property type="entry name" value="CYTOCHROME_P450"/>
    <property type="match status" value="1"/>
</dbReference>
<feature type="transmembrane region" description="Helical" evidence="4">
    <location>
        <begin position="253"/>
        <end position="278"/>
    </location>
</feature>
<feature type="region of interest" description="Disordered" evidence="3">
    <location>
        <begin position="304"/>
        <end position="350"/>
    </location>
</feature>
<dbReference type="EMBL" id="JACEFO010000440">
    <property type="protein sequence ID" value="KAF8769487.1"/>
    <property type="molecule type" value="Genomic_DNA"/>
</dbReference>
<dbReference type="PRINTS" id="PR00463">
    <property type="entry name" value="EP450I"/>
</dbReference>
<keyword evidence="2" id="KW-0479">Metal-binding</keyword>
<feature type="transmembrane region" description="Helical" evidence="4">
    <location>
        <begin position="221"/>
        <end position="247"/>
    </location>
</feature>
<evidence type="ECO:0008006" key="7">
    <source>
        <dbReference type="Google" id="ProtNLM"/>
    </source>
</evidence>
<evidence type="ECO:0000256" key="4">
    <source>
        <dbReference type="SAM" id="Phobius"/>
    </source>
</evidence>
<gene>
    <name evidence="5" type="ORF">HU200_006522</name>
</gene>
<evidence type="ECO:0000256" key="2">
    <source>
        <dbReference type="PIRSR" id="PIRSR602401-1"/>
    </source>
</evidence>
<dbReference type="Proteomes" id="UP000636709">
    <property type="component" value="Unassembled WGS sequence"/>
</dbReference>
<feature type="compositionally biased region" description="Polar residues" evidence="3">
    <location>
        <begin position="309"/>
        <end position="318"/>
    </location>
</feature>
<dbReference type="InterPro" id="IPR001128">
    <property type="entry name" value="Cyt_P450"/>
</dbReference>
<dbReference type="Gene3D" id="1.10.630.10">
    <property type="entry name" value="Cytochrome P450"/>
    <property type="match status" value="1"/>
</dbReference>
<dbReference type="GO" id="GO:0004497">
    <property type="term" value="F:monooxygenase activity"/>
    <property type="evidence" value="ECO:0007669"/>
    <property type="project" value="InterPro"/>
</dbReference>
<keyword evidence="6" id="KW-1185">Reference proteome</keyword>
<comment type="similarity">
    <text evidence="1">Belongs to the cytochrome P450 family.</text>
</comment>
<protein>
    <recommendedName>
        <fullName evidence="7">Cytochrome P450</fullName>
    </recommendedName>
</protein>
<dbReference type="InterPro" id="IPR017972">
    <property type="entry name" value="Cyt_P450_CS"/>
</dbReference>
<dbReference type="OrthoDB" id="686267at2759"/>
<dbReference type="GO" id="GO:0016705">
    <property type="term" value="F:oxidoreductase activity, acting on paired donors, with incorporation or reduction of molecular oxygen"/>
    <property type="evidence" value="ECO:0007669"/>
    <property type="project" value="InterPro"/>
</dbReference>
<dbReference type="Pfam" id="PF00067">
    <property type="entry name" value="p450"/>
    <property type="match status" value="2"/>
</dbReference>
<keyword evidence="2" id="KW-0408">Iron</keyword>
<accession>A0A835FPT1</accession>
<dbReference type="SUPFAM" id="SSF48264">
    <property type="entry name" value="Cytochrome P450"/>
    <property type="match status" value="1"/>
</dbReference>
<dbReference type="PANTHER" id="PTHR47950:SF44">
    <property type="entry name" value="CYTOCHROME P450, FAMILY 76, SUBFAMILY C, POLYPEPTIDE 5-RELATED"/>
    <property type="match status" value="1"/>
</dbReference>
<dbReference type="PANTHER" id="PTHR47950">
    <property type="entry name" value="CYTOCHROME P450, FAMILY 76, SUBFAMILY C, POLYPEPTIDE 5-RELATED"/>
    <property type="match status" value="1"/>
</dbReference>
<comment type="caution">
    <text evidence="5">The sequence shown here is derived from an EMBL/GenBank/DDBJ whole genome shotgun (WGS) entry which is preliminary data.</text>
</comment>
<evidence type="ECO:0000256" key="1">
    <source>
        <dbReference type="ARBA" id="ARBA00010617"/>
    </source>
</evidence>
<comment type="cofactor">
    <cofactor evidence="2">
        <name>heme</name>
        <dbReference type="ChEBI" id="CHEBI:30413"/>
    </cofactor>
</comment>
<feature type="binding site" description="axial binding residue" evidence="2">
    <location>
        <position position="691"/>
    </location>
    <ligand>
        <name>heme</name>
        <dbReference type="ChEBI" id="CHEBI:30413"/>
    </ligand>
    <ligandPart>
        <name>Fe</name>
        <dbReference type="ChEBI" id="CHEBI:18248"/>
    </ligandPart>
</feature>
<evidence type="ECO:0000313" key="6">
    <source>
        <dbReference type="Proteomes" id="UP000636709"/>
    </source>
</evidence>
<organism evidence="5 6">
    <name type="scientific">Digitaria exilis</name>
    <dbReference type="NCBI Taxonomy" id="1010633"/>
    <lineage>
        <taxon>Eukaryota</taxon>
        <taxon>Viridiplantae</taxon>
        <taxon>Streptophyta</taxon>
        <taxon>Embryophyta</taxon>
        <taxon>Tracheophyta</taxon>
        <taxon>Spermatophyta</taxon>
        <taxon>Magnoliopsida</taxon>
        <taxon>Liliopsida</taxon>
        <taxon>Poales</taxon>
        <taxon>Poaceae</taxon>
        <taxon>PACMAD clade</taxon>
        <taxon>Panicoideae</taxon>
        <taxon>Panicodae</taxon>
        <taxon>Paniceae</taxon>
        <taxon>Anthephorinae</taxon>
        <taxon>Digitaria</taxon>
    </lineage>
</organism>
<dbReference type="GO" id="GO:0005506">
    <property type="term" value="F:iron ion binding"/>
    <property type="evidence" value="ECO:0007669"/>
    <property type="project" value="InterPro"/>
</dbReference>
<keyword evidence="4" id="KW-0472">Membrane</keyword>
<dbReference type="InterPro" id="IPR036396">
    <property type="entry name" value="Cyt_P450_sf"/>
</dbReference>
<keyword evidence="4" id="KW-0812">Transmembrane</keyword>
<reference evidence="5" key="1">
    <citation type="submission" date="2020-07" db="EMBL/GenBank/DDBJ databases">
        <title>Genome sequence and genetic diversity analysis of an under-domesticated orphan crop, white fonio (Digitaria exilis).</title>
        <authorList>
            <person name="Bennetzen J.L."/>
            <person name="Chen S."/>
            <person name="Ma X."/>
            <person name="Wang X."/>
            <person name="Yssel A.E.J."/>
            <person name="Chaluvadi S.R."/>
            <person name="Johnson M."/>
            <person name="Gangashetty P."/>
            <person name="Hamidou F."/>
            <person name="Sanogo M.D."/>
            <person name="Zwaenepoel A."/>
            <person name="Wallace J."/>
            <person name="Van De Peer Y."/>
            <person name="Van Deynze A."/>
        </authorList>
    </citation>
    <scope>NUCLEOTIDE SEQUENCE</scope>
    <source>
        <tissue evidence="5">Leaves</tissue>
    </source>
</reference>
<proteinExistence type="inferred from homology"/>
<dbReference type="GO" id="GO:0020037">
    <property type="term" value="F:heme binding"/>
    <property type="evidence" value="ECO:0007669"/>
    <property type="project" value="InterPro"/>
</dbReference>